<reference evidence="1 2" key="1">
    <citation type="submission" date="2020-04" db="EMBL/GenBank/DDBJ databases">
        <title>Acinetobacter Taxon 24.</title>
        <authorList>
            <person name="Nemec A."/>
            <person name="Radolfova-Krizova L."/>
            <person name="Higgins P.G."/>
            <person name="Spanelova P."/>
        </authorList>
    </citation>
    <scope>NUCLEOTIDE SEQUENCE [LARGE SCALE GENOMIC DNA]</scope>
    <source>
        <strain evidence="1 2">ANC 4280</strain>
    </source>
</reference>
<dbReference type="EMBL" id="JABERH010000015">
    <property type="protein sequence ID" value="NNH38130.1"/>
    <property type="molecule type" value="Genomic_DNA"/>
</dbReference>
<organism evidence="1 2">
    <name type="scientific">Acinetobacter terrae</name>
    <dbReference type="NCBI Taxonomy" id="2731247"/>
    <lineage>
        <taxon>Bacteria</taxon>
        <taxon>Pseudomonadati</taxon>
        <taxon>Pseudomonadota</taxon>
        <taxon>Gammaproteobacteria</taxon>
        <taxon>Moraxellales</taxon>
        <taxon>Moraxellaceae</taxon>
        <taxon>Acinetobacter</taxon>
        <taxon>Acinetobacter Taxon 24</taxon>
    </lineage>
</organism>
<proteinExistence type="predicted"/>
<dbReference type="RefSeq" id="WP_171534145.1">
    <property type="nucleotide sequence ID" value="NZ_JABERH010000015.1"/>
</dbReference>
<evidence type="ECO:0000313" key="1">
    <source>
        <dbReference type="EMBL" id="NNH38130.1"/>
    </source>
</evidence>
<protein>
    <submittedName>
        <fullName evidence="1">Uncharacterized protein</fullName>
    </submittedName>
</protein>
<dbReference type="AlphaFoldDB" id="A0A8E4F9H9"/>
<evidence type="ECO:0000313" key="2">
    <source>
        <dbReference type="Proteomes" id="UP000532147"/>
    </source>
</evidence>
<sequence>MNALEKALLIKELHHLLDDLEHRSLSFFEIAKSKSRLIEIFRLCDEPIFKKQILKFKSQTQPEKAATDFADHTLFKLSYRGLFRQDRDLQQVLYKNAESGWAILYRPAQDWQIWLIPAPNRSALISNWGNLDDIYHWILEQQQRYSCLKTDDELKQKPVLLEQPIAPTLTETETNLNLSTPAIQEKNQVNQSGLIKSQVDNLHAPEPTTTLNSLVQQGDAQVRNELPPILEDDQQAIPAITAQAPLRAQKITRKNFPQSLELGPYTAHIHPLYEENASAQALYALEIPSLTEISQHLDLLIHASDLQNWQQRPIYLAEQINAQGCFIKYLALLDVENQGQAIHLMNGFTEQHQHHLAAIKEISWENLAENFTDFEALFYSYTQKAALIWTSESYTPFIPAQLFQTQKFIQFEESPADFKTPLLLLKDRQKIRVIHGQKRLRLSRTESAYPYFLLERHHGVSWQLIQNIITQLESPIDCYQLYEAIQKHISD</sequence>
<gene>
    <name evidence="1" type="ORF">HLH11_05555</name>
</gene>
<accession>A0A8E4F9H9</accession>
<comment type="caution">
    <text evidence="1">The sequence shown here is derived from an EMBL/GenBank/DDBJ whole genome shotgun (WGS) entry which is preliminary data.</text>
</comment>
<dbReference type="Proteomes" id="UP000532147">
    <property type="component" value="Unassembled WGS sequence"/>
</dbReference>
<name>A0A8E4F9H9_9GAMM</name>